<sequence length="263" mass="28536">MKSIGILACALAATAVAAPTSENPASDVAAKLQPGEYMLIKGDQQEVANETTLHEYLKAQGIALERPEVDQEWLNFKPDPEAMANLSAPALTPRQSSCRTTTSIVVDKTERFQDWDVQMSPVVLGAGKEGIRCSIESGWTTTNSVQVSAGLDWTFIKDKLGSSFGINYSRSWSSSGSTSYSTVIHRGEAGTWTITPWTNRRYGRTFRGCPGSLVQTGTFMADSHEDGSYEGHKWVSGYISACIKKAPGRGQALTRCHGRGTFK</sequence>
<feature type="chain" id="PRO_5009385463" evidence="1">
    <location>
        <begin position="18"/>
        <end position="263"/>
    </location>
</feature>
<dbReference type="EnsemblFungi" id="MAPG_04848T0">
    <property type="protein sequence ID" value="MAPG_04848T0"/>
    <property type="gene ID" value="MAPG_04848"/>
</dbReference>
<reference evidence="2" key="3">
    <citation type="submission" date="2011-03" db="EMBL/GenBank/DDBJ databases">
        <title>Annotation of Magnaporthe poae ATCC 64411.</title>
        <authorList>
            <person name="Ma L.-J."/>
            <person name="Dead R."/>
            <person name="Young S.K."/>
            <person name="Zeng Q."/>
            <person name="Gargeya S."/>
            <person name="Fitzgerald M."/>
            <person name="Haas B."/>
            <person name="Abouelleil A."/>
            <person name="Alvarado L."/>
            <person name="Arachchi H.M."/>
            <person name="Berlin A."/>
            <person name="Brown A."/>
            <person name="Chapman S.B."/>
            <person name="Chen Z."/>
            <person name="Dunbar C."/>
            <person name="Freedman E."/>
            <person name="Gearin G."/>
            <person name="Gellesch M."/>
            <person name="Goldberg J."/>
            <person name="Griggs A."/>
            <person name="Gujja S."/>
            <person name="Heiman D."/>
            <person name="Howarth C."/>
            <person name="Larson L."/>
            <person name="Lui A."/>
            <person name="MacDonald P.J.P."/>
            <person name="Mehta T."/>
            <person name="Montmayeur A."/>
            <person name="Murphy C."/>
            <person name="Neiman D."/>
            <person name="Pearson M."/>
            <person name="Priest M."/>
            <person name="Roberts A."/>
            <person name="Saif S."/>
            <person name="Shea T."/>
            <person name="Shenoy N."/>
            <person name="Sisk P."/>
            <person name="Stolte C."/>
            <person name="Sykes S."/>
            <person name="Yandava C."/>
            <person name="Wortman J."/>
            <person name="Nusbaum C."/>
            <person name="Birren B."/>
        </authorList>
    </citation>
    <scope>NUCLEOTIDE SEQUENCE</scope>
    <source>
        <strain evidence="2">ATCC 64411</strain>
    </source>
</reference>
<evidence type="ECO:0000313" key="3">
    <source>
        <dbReference type="EnsemblFungi" id="MAPG_04848T0"/>
    </source>
</evidence>
<proteinExistence type="predicted"/>
<organism evidence="3 4">
    <name type="scientific">Magnaporthiopsis poae (strain ATCC 64411 / 73-15)</name>
    <name type="common">Kentucky bluegrass fungus</name>
    <name type="synonym">Magnaporthe poae</name>
    <dbReference type="NCBI Taxonomy" id="644358"/>
    <lineage>
        <taxon>Eukaryota</taxon>
        <taxon>Fungi</taxon>
        <taxon>Dikarya</taxon>
        <taxon>Ascomycota</taxon>
        <taxon>Pezizomycotina</taxon>
        <taxon>Sordariomycetes</taxon>
        <taxon>Sordariomycetidae</taxon>
        <taxon>Magnaporthales</taxon>
        <taxon>Magnaporthaceae</taxon>
        <taxon>Magnaporthiopsis</taxon>
    </lineage>
</organism>
<dbReference type="OrthoDB" id="4831122at2759"/>
<dbReference type="VEuPathDB" id="FungiDB:MAPG_04848"/>
<dbReference type="EMBL" id="ADBL01001135">
    <property type="status" value="NOT_ANNOTATED_CDS"/>
    <property type="molecule type" value="Genomic_DNA"/>
</dbReference>
<reference evidence="4" key="2">
    <citation type="submission" date="2010-05" db="EMBL/GenBank/DDBJ databases">
        <title>The genome sequence of Magnaporthe poae strain ATCC 64411.</title>
        <authorList>
            <person name="Ma L.-J."/>
            <person name="Dead R."/>
            <person name="Young S."/>
            <person name="Zeng Q."/>
            <person name="Koehrsen M."/>
            <person name="Alvarado L."/>
            <person name="Berlin A."/>
            <person name="Chapman S.B."/>
            <person name="Chen Z."/>
            <person name="Freedman E."/>
            <person name="Gellesch M."/>
            <person name="Goldberg J."/>
            <person name="Griggs A."/>
            <person name="Gujja S."/>
            <person name="Heilman E.R."/>
            <person name="Heiman D."/>
            <person name="Hepburn T."/>
            <person name="Howarth C."/>
            <person name="Jen D."/>
            <person name="Larson L."/>
            <person name="Mehta T."/>
            <person name="Neiman D."/>
            <person name="Pearson M."/>
            <person name="Roberts A."/>
            <person name="Saif S."/>
            <person name="Shea T."/>
            <person name="Shenoy N."/>
            <person name="Sisk P."/>
            <person name="Stolte C."/>
            <person name="Sykes S."/>
            <person name="Walk T."/>
            <person name="White J."/>
            <person name="Yandava C."/>
            <person name="Haas B."/>
            <person name="Nusbaum C."/>
            <person name="Birren B."/>
        </authorList>
    </citation>
    <scope>NUCLEOTIDE SEQUENCE [LARGE SCALE GENOMIC DNA]</scope>
    <source>
        <strain evidence="4">ATCC 64411 / 73-15</strain>
    </source>
</reference>
<reference evidence="3" key="5">
    <citation type="submission" date="2015-06" db="UniProtKB">
        <authorList>
            <consortium name="EnsemblFungi"/>
        </authorList>
    </citation>
    <scope>IDENTIFICATION</scope>
    <source>
        <strain evidence="3">ATCC 64411</strain>
    </source>
</reference>
<reference evidence="3" key="4">
    <citation type="journal article" date="2015" name="G3 (Bethesda)">
        <title>Genome sequences of three phytopathogenic species of the Magnaporthaceae family of fungi.</title>
        <authorList>
            <person name="Okagaki L.H."/>
            <person name="Nunes C.C."/>
            <person name="Sailsbery J."/>
            <person name="Clay B."/>
            <person name="Brown D."/>
            <person name="John T."/>
            <person name="Oh Y."/>
            <person name="Young N."/>
            <person name="Fitzgerald M."/>
            <person name="Haas B.J."/>
            <person name="Zeng Q."/>
            <person name="Young S."/>
            <person name="Adiconis X."/>
            <person name="Fan L."/>
            <person name="Levin J.Z."/>
            <person name="Mitchell T.K."/>
            <person name="Okubara P.A."/>
            <person name="Farman M.L."/>
            <person name="Kohn L.M."/>
            <person name="Birren B."/>
            <person name="Ma L.-J."/>
            <person name="Dean R.A."/>
        </authorList>
    </citation>
    <scope>NUCLEOTIDE SEQUENCE</scope>
    <source>
        <strain evidence="3">ATCC 64411 / 73-15</strain>
    </source>
</reference>
<accession>A0A0C4DXU1</accession>
<keyword evidence="1" id="KW-0732">Signal</keyword>
<dbReference type="AlphaFoldDB" id="A0A0C4DXU1"/>
<keyword evidence="4" id="KW-1185">Reference proteome</keyword>
<name>A0A0C4DXU1_MAGP6</name>
<feature type="signal peptide" evidence="1">
    <location>
        <begin position="1"/>
        <end position="17"/>
    </location>
</feature>
<reference evidence="2" key="1">
    <citation type="submission" date="2010-05" db="EMBL/GenBank/DDBJ databases">
        <title>The Genome Sequence of Magnaporthe poae strain ATCC 64411.</title>
        <authorList>
            <consortium name="The Broad Institute Genome Sequencing Platform"/>
            <consortium name="Broad Institute Genome Sequencing Center for Infectious Disease"/>
            <person name="Ma L.-J."/>
            <person name="Dead R."/>
            <person name="Young S."/>
            <person name="Zeng Q."/>
            <person name="Koehrsen M."/>
            <person name="Alvarado L."/>
            <person name="Berlin A."/>
            <person name="Chapman S.B."/>
            <person name="Chen Z."/>
            <person name="Freedman E."/>
            <person name="Gellesch M."/>
            <person name="Goldberg J."/>
            <person name="Griggs A."/>
            <person name="Gujja S."/>
            <person name="Heilman E.R."/>
            <person name="Heiman D."/>
            <person name="Hepburn T."/>
            <person name="Howarth C."/>
            <person name="Jen D."/>
            <person name="Larson L."/>
            <person name="Mehta T."/>
            <person name="Neiman D."/>
            <person name="Pearson M."/>
            <person name="Roberts A."/>
            <person name="Saif S."/>
            <person name="Shea T."/>
            <person name="Shenoy N."/>
            <person name="Sisk P."/>
            <person name="Stolte C."/>
            <person name="Sykes S."/>
            <person name="Walk T."/>
            <person name="White J."/>
            <person name="Yandava C."/>
            <person name="Haas B."/>
            <person name="Nusbaum C."/>
            <person name="Birren B."/>
        </authorList>
    </citation>
    <scope>NUCLEOTIDE SEQUENCE</scope>
    <source>
        <strain evidence="2">ATCC 64411</strain>
    </source>
</reference>
<dbReference type="eggNOG" id="ENOG502SHR0">
    <property type="taxonomic scope" value="Eukaryota"/>
</dbReference>
<evidence type="ECO:0000313" key="4">
    <source>
        <dbReference type="Proteomes" id="UP000011715"/>
    </source>
</evidence>
<evidence type="ECO:0000313" key="2">
    <source>
        <dbReference type="EMBL" id="KLU85828.1"/>
    </source>
</evidence>
<dbReference type="OMA" id="LGWITIL"/>
<dbReference type="EMBL" id="GL876969">
    <property type="protein sequence ID" value="KLU85828.1"/>
    <property type="molecule type" value="Genomic_DNA"/>
</dbReference>
<protein>
    <submittedName>
        <fullName evidence="2 3">Uncharacterized protein</fullName>
    </submittedName>
</protein>
<gene>
    <name evidence="2" type="ORF">MAPG_04848</name>
</gene>
<evidence type="ECO:0000256" key="1">
    <source>
        <dbReference type="SAM" id="SignalP"/>
    </source>
</evidence>
<dbReference type="Proteomes" id="UP000011715">
    <property type="component" value="Unassembled WGS sequence"/>
</dbReference>